<dbReference type="OrthoDB" id="10059875at2759"/>
<organism evidence="14 15">
    <name type="scientific">Cordyceps javanica</name>
    <dbReference type="NCBI Taxonomy" id="43265"/>
    <lineage>
        <taxon>Eukaryota</taxon>
        <taxon>Fungi</taxon>
        <taxon>Dikarya</taxon>
        <taxon>Ascomycota</taxon>
        <taxon>Pezizomycotina</taxon>
        <taxon>Sordariomycetes</taxon>
        <taxon>Hypocreomycetidae</taxon>
        <taxon>Hypocreales</taxon>
        <taxon>Cordycipitaceae</taxon>
        <taxon>Cordyceps</taxon>
    </lineage>
</organism>
<dbReference type="PANTHER" id="PTHR42937">
    <property type="match status" value="1"/>
</dbReference>
<dbReference type="InterPro" id="IPR010182">
    <property type="entry name" value="ArgE/DapE"/>
</dbReference>
<dbReference type="InterPro" id="IPR001926">
    <property type="entry name" value="TrpB-like_PALP"/>
</dbReference>
<dbReference type="Pfam" id="PF00291">
    <property type="entry name" value="PALP"/>
    <property type="match status" value="1"/>
</dbReference>
<evidence type="ECO:0000313" key="15">
    <source>
        <dbReference type="Proteomes" id="UP000315783"/>
    </source>
</evidence>
<dbReference type="Pfam" id="PF01546">
    <property type="entry name" value="Peptidase_M20"/>
    <property type="match status" value="1"/>
</dbReference>
<dbReference type="SUPFAM" id="SSF53686">
    <property type="entry name" value="Tryptophan synthase beta subunit-like PLP-dependent enzymes"/>
    <property type="match status" value="1"/>
</dbReference>
<dbReference type="InterPro" id="IPR001261">
    <property type="entry name" value="ArgE/DapE_CS"/>
</dbReference>
<dbReference type="NCBIfam" id="TIGR01910">
    <property type="entry name" value="DapE-ArgE"/>
    <property type="match status" value="1"/>
</dbReference>
<accession>A0A545VW24</accession>
<evidence type="ECO:0000256" key="10">
    <source>
        <dbReference type="ARBA" id="ARBA00051301"/>
    </source>
</evidence>
<dbReference type="GO" id="GO:0009089">
    <property type="term" value="P:lysine biosynthetic process via diaminopimelate"/>
    <property type="evidence" value="ECO:0007669"/>
    <property type="project" value="UniProtKB-UniPathway"/>
</dbReference>
<dbReference type="InterPro" id="IPR036264">
    <property type="entry name" value="Bact_exopeptidase_dim_dom"/>
</dbReference>
<evidence type="ECO:0000256" key="6">
    <source>
        <dbReference type="ARBA" id="ARBA00016853"/>
    </source>
</evidence>
<comment type="catalytic activity">
    <reaction evidence="10">
        <text>N-succinyl-(2S,6S)-2,6-diaminopimelate + H2O = (2S,6S)-2,6-diaminopimelate + succinate</text>
        <dbReference type="Rhea" id="RHEA:22608"/>
        <dbReference type="ChEBI" id="CHEBI:15377"/>
        <dbReference type="ChEBI" id="CHEBI:30031"/>
        <dbReference type="ChEBI" id="CHEBI:57609"/>
        <dbReference type="ChEBI" id="CHEBI:58087"/>
        <dbReference type="EC" id="3.5.1.18"/>
    </reaction>
</comment>
<dbReference type="SUPFAM" id="SSF53187">
    <property type="entry name" value="Zn-dependent exopeptidases"/>
    <property type="match status" value="1"/>
</dbReference>
<dbReference type="GO" id="GO:0009014">
    <property type="term" value="F:succinyl-diaminopimelate desuccinylase activity"/>
    <property type="evidence" value="ECO:0007669"/>
    <property type="project" value="UniProtKB-EC"/>
</dbReference>
<dbReference type="CDD" id="cd00640">
    <property type="entry name" value="Trp-synth-beta_II"/>
    <property type="match status" value="1"/>
</dbReference>
<evidence type="ECO:0000256" key="5">
    <source>
        <dbReference type="ARBA" id="ARBA00011921"/>
    </source>
</evidence>
<evidence type="ECO:0000256" key="7">
    <source>
        <dbReference type="ARBA" id="ARBA00022801"/>
    </source>
</evidence>
<comment type="caution">
    <text evidence="14">The sequence shown here is derived from an EMBL/GenBank/DDBJ whole genome shotgun (WGS) entry which is preliminary data.</text>
</comment>
<evidence type="ECO:0000256" key="4">
    <source>
        <dbReference type="ARBA" id="ARBA00006247"/>
    </source>
</evidence>
<gene>
    <name evidence="14" type="ORF">IF1G_06923</name>
</gene>
<name>A0A545VW24_9HYPO</name>
<feature type="domain" description="Peptidase M20 dimerisation" evidence="13">
    <location>
        <begin position="577"/>
        <end position="684"/>
    </location>
</feature>
<comment type="pathway">
    <text evidence="3">Amino-acid biosynthesis; L-lysine biosynthesis via DAP pathway; LL-2,6-diaminopimelate from (S)-tetrahydrodipicolinate (succinylase route): step 3/3.</text>
</comment>
<sequence>MSPPPPPQPPQPSSSPSPSSSSSSGSPHRRPLYFNPVAATKDWAAPPNQDLPDIARFHQRFPGYRPTPLVSLPSVARDAGVGAVHVKNESDRCGLPAFKILGASWGTYRAVASRLRLPPAAAPATLAALRQALASSSSSSSPPLTLYAATDGNHGRAVARMASLLGVAAEIHVPCCMKHETIDLIRQEGARVVVSTRDYDAAMQEAFAASQHSQGLLIQDCSFGDYTEVPQWIVDGYGTMHHEIDQQLGGQSPDLVISPVGVGSFAHSVVTHYRAPGSTCQVMSVEPDTAACLWKRLVRGEETSVHSAPTIMAGLECSTISERSWPVLQKGINVSATVSDFEAHEACETLHQLGVDAGPCGAATLAALRRLSADDKAALGLNESSVVVLLSTEGLRSYDVPRDVSDEDPVDLTRALVGINSANPALGSHPGPGETEIAKFICSWFEHRDIDAHWVEPVKGRPSVVAVVKGRGGGKRLLLNGHIDTVTLEGYDGDPLDPRIDNGKLYGRGSADMKSGVAAQMVTAANVKKRQLAGDVVVTTVADEEFKSLGTVNVLEAGWRADAAIVSECTDMAVVRSHKGFVWLEIDVHGVAAHGSRPDLGYDAIAKSGHVLVELDRYSEQLQRRKADPVVGPPSAHASLIRGGEEVSSYPAKCTITLERRTVPGESPTLVEREIRDILDRVAAATPGFRYDVRVTFHRPPFHMAEDAPLTQLVWKHAKSVTRGEPAIGGAPFWTDCALLLEAGIPSILFGPRGEGFHAKDEFVYTDSIVQTAQILTQLAEEFCA</sequence>
<dbReference type="PROSITE" id="PS00758">
    <property type="entry name" value="ARGE_DAPE_CPG2_1"/>
    <property type="match status" value="1"/>
</dbReference>
<dbReference type="STRING" id="43265.A0A545VW24"/>
<keyword evidence="7" id="KW-0378">Hydrolase</keyword>
<evidence type="ECO:0000256" key="11">
    <source>
        <dbReference type="SAM" id="MobiDB-lite"/>
    </source>
</evidence>
<evidence type="ECO:0000313" key="14">
    <source>
        <dbReference type="EMBL" id="TQV94044.1"/>
    </source>
</evidence>
<dbReference type="Gene3D" id="3.40.50.1100">
    <property type="match status" value="2"/>
</dbReference>
<evidence type="ECO:0000259" key="13">
    <source>
        <dbReference type="Pfam" id="PF07687"/>
    </source>
</evidence>
<dbReference type="EC" id="3.5.1.18" evidence="5"/>
<dbReference type="SUPFAM" id="SSF55031">
    <property type="entry name" value="Bacterial exopeptidase dimerisation domain"/>
    <property type="match status" value="1"/>
</dbReference>
<protein>
    <recommendedName>
        <fullName evidence="6">Probable succinyl-diaminopimelate desuccinylase</fullName>
        <ecNumber evidence="5">3.5.1.18</ecNumber>
    </recommendedName>
</protein>
<evidence type="ECO:0000259" key="12">
    <source>
        <dbReference type="Pfam" id="PF00291"/>
    </source>
</evidence>
<dbReference type="PANTHER" id="PTHR42937:SF1">
    <property type="entry name" value="DIAMINOPROPIONATE AMMONIA-LYASE"/>
    <property type="match status" value="1"/>
</dbReference>
<evidence type="ECO:0000256" key="2">
    <source>
        <dbReference type="ARBA" id="ARBA00001947"/>
    </source>
</evidence>
<comment type="cofactor">
    <cofactor evidence="2">
        <name>Zn(2+)</name>
        <dbReference type="ChEBI" id="CHEBI:29105"/>
    </cofactor>
</comment>
<feature type="domain" description="Tryptophan synthase beta chain-like PALP" evidence="12">
    <location>
        <begin position="62"/>
        <end position="390"/>
    </location>
</feature>
<dbReference type="Gene3D" id="3.30.70.360">
    <property type="match status" value="1"/>
</dbReference>
<dbReference type="AlphaFoldDB" id="A0A545VW24"/>
<dbReference type="InterPro" id="IPR002933">
    <property type="entry name" value="Peptidase_M20"/>
</dbReference>
<dbReference type="EMBL" id="SPUK01000010">
    <property type="protein sequence ID" value="TQV94044.1"/>
    <property type="molecule type" value="Genomic_DNA"/>
</dbReference>
<feature type="compositionally biased region" description="Low complexity" evidence="11">
    <location>
        <begin position="16"/>
        <end position="26"/>
    </location>
</feature>
<evidence type="ECO:0000256" key="9">
    <source>
        <dbReference type="ARBA" id="ARBA00023285"/>
    </source>
</evidence>
<dbReference type="Pfam" id="PF07687">
    <property type="entry name" value="M20_dimer"/>
    <property type="match status" value="1"/>
</dbReference>
<evidence type="ECO:0000256" key="8">
    <source>
        <dbReference type="ARBA" id="ARBA00022833"/>
    </source>
</evidence>
<evidence type="ECO:0000256" key="3">
    <source>
        <dbReference type="ARBA" id="ARBA00005130"/>
    </source>
</evidence>
<dbReference type="UniPathway" id="UPA00034">
    <property type="reaction ID" value="UER00021"/>
</dbReference>
<feature type="region of interest" description="Disordered" evidence="11">
    <location>
        <begin position="1"/>
        <end position="33"/>
    </location>
</feature>
<keyword evidence="9" id="KW-0170">Cobalt</keyword>
<evidence type="ECO:0000256" key="1">
    <source>
        <dbReference type="ARBA" id="ARBA00001941"/>
    </source>
</evidence>
<reference evidence="14 15" key="1">
    <citation type="journal article" date="2019" name="Appl. Microbiol. Biotechnol.">
        <title>Genome sequence of Isaria javanica and comparative genome analysis insights into family S53 peptidase evolution in fungal entomopathogens.</title>
        <authorList>
            <person name="Lin R."/>
            <person name="Zhang X."/>
            <person name="Xin B."/>
            <person name="Zou M."/>
            <person name="Gao Y."/>
            <person name="Qin F."/>
            <person name="Hu Q."/>
            <person name="Xie B."/>
            <person name="Cheng X."/>
        </authorList>
    </citation>
    <scope>NUCLEOTIDE SEQUENCE [LARGE SCALE GENOMIC DNA]</scope>
    <source>
        <strain evidence="14 15">IJ1G</strain>
    </source>
</reference>
<dbReference type="InterPro" id="IPR011650">
    <property type="entry name" value="Peptidase_M20_dimer"/>
</dbReference>
<dbReference type="Gene3D" id="3.40.630.10">
    <property type="entry name" value="Zn peptidases"/>
    <property type="match status" value="1"/>
</dbReference>
<comment type="similarity">
    <text evidence="4">Belongs to the peptidase M20A family.</text>
</comment>
<keyword evidence="8" id="KW-0862">Zinc</keyword>
<dbReference type="Proteomes" id="UP000315783">
    <property type="component" value="Unassembled WGS sequence"/>
</dbReference>
<keyword evidence="15" id="KW-1185">Reference proteome</keyword>
<proteinExistence type="inferred from homology"/>
<feature type="compositionally biased region" description="Pro residues" evidence="11">
    <location>
        <begin position="1"/>
        <end position="15"/>
    </location>
</feature>
<comment type="cofactor">
    <cofactor evidence="1">
        <name>Co(2+)</name>
        <dbReference type="ChEBI" id="CHEBI:48828"/>
    </cofactor>
</comment>
<dbReference type="InterPro" id="IPR036052">
    <property type="entry name" value="TrpB-like_PALP_sf"/>
</dbReference>